<dbReference type="GO" id="GO:0070566">
    <property type="term" value="F:adenylyltransferase activity"/>
    <property type="evidence" value="ECO:0007669"/>
    <property type="project" value="TreeGrafter"/>
</dbReference>
<accession>A0A4Q7CQA2</accession>
<dbReference type="InterPro" id="IPR025110">
    <property type="entry name" value="AMP-bd_C"/>
</dbReference>
<sequence length="127" mass="14140">GELFIMGRIKDLLIVDGRNHYPDDIEATIQEITGGRAAAIAVPDDITEQLVAIIEFKRRGSTAEEVKLKLRSVKREVTSAISKSHSLRVADLVLVSPGSIPITNSGKIRRAQCVQLYRRREFTRLDA</sequence>
<reference evidence="3 4" key="1">
    <citation type="submission" date="2018-11" db="EMBL/GenBank/DDBJ databases">
        <title>Genomic profiling of Staphylococcus species from a Poultry farm system in KwaZulu-Natal, South Africa.</title>
        <authorList>
            <person name="Amoako D.G."/>
            <person name="Somboro A.M."/>
            <person name="Abia A.L.K."/>
            <person name="Bester L.A."/>
            <person name="Essack S.Y."/>
        </authorList>
    </citation>
    <scope>NUCLEOTIDE SEQUENCE [LARGE SCALE GENOMIC DNA]</scope>
    <source>
        <strain evidence="3 4">SA11</strain>
    </source>
</reference>
<name>A0A4Q7CQA2_9STAP</name>
<dbReference type="InterPro" id="IPR045851">
    <property type="entry name" value="AMP-bd_C_sf"/>
</dbReference>
<dbReference type="PANTHER" id="PTHR22754:SF32">
    <property type="entry name" value="DISCO-INTERACTING PROTEIN 2"/>
    <property type="match status" value="1"/>
</dbReference>
<dbReference type="Pfam" id="PF23024">
    <property type="entry name" value="AMP-dom_DIP2-like"/>
    <property type="match status" value="1"/>
</dbReference>
<evidence type="ECO:0000313" key="4">
    <source>
        <dbReference type="Proteomes" id="UP000293854"/>
    </source>
</evidence>
<proteinExistence type="inferred from homology"/>
<comment type="similarity">
    <text evidence="1">Belongs to the ATP-dependent AMP-binding enzyme family.</text>
</comment>
<feature type="domain" description="AMP-binding enzyme C-terminal" evidence="2">
    <location>
        <begin position="11"/>
        <end position="122"/>
    </location>
</feature>
<dbReference type="EMBL" id="RQTE01000539">
    <property type="protein sequence ID" value="RZH99090.1"/>
    <property type="molecule type" value="Genomic_DNA"/>
</dbReference>
<organism evidence="3 4">
    <name type="scientific">Staphylococcus condimenti</name>
    <dbReference type="NCBI Taxonomy" id="70255"/>
    <lineage>
        <taxon>Bacteria</taxon>
        <taxon>Bacillati</taxon>
        <taxon>Bacillota</taxon>
        <taxon>Bacilli</taxon>
        <taxon>Bacillales</taxon>
        <taxon>Staphylococcaceae</taxon>
        <taxon>Staphylococcus</taxon>
    </lineage>
</organism>
<evidence type="ECO:0000259" key="2">
    <source>
        <dbReference type="Pfam" id="PF23024"/>
    </source>
</evidence>
<dbReference type="Proteomes" id="UP000293854">
    <property type="component" value="Unassembled WGS sequence"/>
</dbReference>
<dbReference type="Gene3D" id="3.30.300.30">
    <property type="match status" value="1"/>
</dbReference>
<dbReference type="FunFam" id="3.30.300.30:FF:000016">
    <property type="entry name" value="Fatty-acid-CoA ligase FadD26"/>
    <property type="match status" value="1"/>
</dbReference>
<protein>
    <recommendedName>
        <fullName evidence="2">AMP-binding enzyme C-terminal domain-containing protein</fullName>
    </recommendedName>
</protein>
<comment type="caution">
    <text evidence="3">The sequence shown here is derived from an EMBL/GenBank/DDBJ whole genome shotgun (WGS) entry which is preliminary data.</text>
</comment>
<dbReference type="AlphaFoldDB" id="A0A4Q7CQA2"/>
<feature type="non-terminal residue" evidence="3">
    <location>
        <position position="1"/>
    </location>
</feature>
<evidence type="ECO:0000313" key="3">
    <source>
        <dbReference type="EMBL" id="RZH99090.1"/>
    </source>
</evidence>
<dbReference type="GO" id="GO:0005886">
    <property type="term" value="C:plasma membrane"/>
    <property type="evidence" value="ECO:0007669"/>
    <property type="project" value="TreeGrafter"/>
</dbReference>
<evidence type="ECO:0000256" key="1">
    <source>
        <dbReference type="ARBA" id="ARBA00006432"/>
    </source>
</evidence>
<gene>
    <name evidence="3" type="ORF">EIG99_13965</name>
</gene>
<dbReference type="GO" id="GO:0006633">
    <property type="term" value="P:fatty acid biosynthetic process"/>
    <property type="evidence" value="ECO:0007669"/>
    <property type="project" value="TreeGrafter"/>
</dbReference>
<dbReference type="PANTHER" id="PTHR22754">
    <property type="entry name" value="DISCO-INTERACTING PROTEIN 2 DIP2 -RELATED"/>
    <property type="match status" value="1"/>
</dbReference>
<dbReference type="SUPFAM" id="SSF56801">
    <property type="entry name" value="Acetyl-CoA synthetase-like"/>
    <property type="match status" value="1"/>
</dbReference>